<dbReference type="Pfam" id="PF03364">
    <property type="entry name" value="Polyketide_cyc"/>
    <property type="match status" value="1"/>
</dbReference>
<protein>
    <submittedName>
        <fullName evidence="2">SRPBCC family protein</fullName>
    </submittedName>
</protein>
<dbReference type="Proteomes" id="UP001500456">
    <property type="component" value="Unassembled WGS sequence"/>
</dbReference>
<dbReference type="RefSeq" id="WP_345563579.1">
    <property type="nucleotide sequence ID" value="NZ_BAAAZX010000006.1"/>
</dbReference>
<sequence>MPSEQREVVHEIKVSAPAETVYRIVADVADWPRVFPPTVHVEHVEHVERGEREERIRIWATAGSEVKSWTSRRTLDPGGLRVDFRQEVSTPPVAAMSGTWLIEPLSSGESLVRLLHSYRAVDAAGLTWIDEAVDRNSRSELDALKAHAELDPAGADLVCSFEDTVQVAGSARDLYDFVDQAHLWPERLPHVDLVRFTEQTPGLQVLEMDTRSKDGSTHTTKSYRVTFPDRKIVYKQVTLPALMTLHTGRWTFRPTADGVAASSQHTFVVHTANITKVLGPGTTVPDAVQYVRTALSTNSLATLNAAKVHAETRSRG</sequence>
<comment type="caution">
    <text evidence="2">The sequence shown here is derived from an EMBL/GenBank/DDBJ whole genome shotgun (WGS) entry which is preliminary data.</text>
</comment>
<accession>A0ABP7R484</accession>
<organism evidence="2 3">
    <name type="scientific">Streptomyces plumbiresistens</name>
    <dbReference type="NCBI Taxonomy" id="511811"/>
    <lineage>
        <taxon>Bacteria</taxon>
        <taxon>Bacillati</taxon>
        <taxon>Actinomycetota</taxon>
        <taxon>Actinomycetes</taxon>
        <taxon>Kitasatosporales</taxon>
        <taxon>Streptomycetaceae</taxon>
        <taxon>Streptomyces</taxon>
    </lineage>
</organism>
<evidence type="ECO:0000259" key="1">
    <source>
        <dbReference type="Pfam" id="PF03364"/>
    </source>
</evidence>
<dbReference type="InterPro" id="IPR005031">
    <property type="entry name" value="COQ10_START"/>
</dbReference>
<evidence type="ECO:0000313" key="2">
    <source>
        <dbReference type="EMBL" id="GAA3991761.1"/>
    </source>
</evidence>
<name>A0ABP7R484_9ACTN</name>
<proteinExistence type="predicted"/>
<dbReference type="InterPro" id="IPR023393">
    <property type="entry name" value="START-like_dom_sf"/>
</dbReference>
<dbReference type="SUPFAM" id="SSF55961">
    <property type="entry name" value="Bet v1-like"/>
    <property type="match status" value="2"/>
</dbReference>
<gene>
    <name evidence="2" type="ORF">GCM10022232_28130</name>
</gene>
<dbReference type="CDD" id="cd08861">
    <property type="entry name" value="OtcD1_ARO-CYC_like"/>
    <property type="match status" value="2"/>
</dbReference>
<dbReference type="Gene3D" id="3.30.530.20">
    <property type="match status" value="2"/>
</dbReference>
<feature type="domain" description="Coenzyme Q-binding protein COQ10 START" evidence="1">
    <location>
        <begin position="168"/>
        <end position="268"/>
    </location>
</feature>
<reference evidence="3" key="1">
    <citation type="journal article" date="2019" name="Int. J. Syst. Evol. Microbiol.">
        <title>The Global Catalogue of Microorganisms (GCM) 10K type strain sequencing project: providing services to taxonomists for standard genome sequencing and annotation.</title>
        <authorList>
            <consortium name="The Broad Institute Genomics Platform"/>
            <consortium name="The Broad Institute Genome Sequencing Center for Infectious Disease"/>
            <person name="Wu L."/>
            <person name="Ma J."/>
        </authorList>
    </citation>
    <scope>NUCLEOTIDE SEQUENCE [LARGE SCALE GENOMIC DNA]</scope>
    <source>
        <strain evidence="3">JCM 16924</strain>
    </source>
</reference>
<evidence type="ECO:0000313" key="3">
    <source>
        <dbReference type="Proteomes" id="UP001500456"/>
    </source>
</evidence>
<dbReference type="Pfam" id="PF10604">
    <property type="entry name" value="Polyketide_cyc2"/>
    <property type="match status" value="1"/>
</dbReference>
<dbReference type="EMBL" id="BAAAZX010000006">
    <property type="protein sequence ID" value="GAA3991761.1"/>
    <property type="molecule type" value="Genomic_DNA"/>
</dbReference>
<dbReference type="InterPro" id="IPR019587">
    <property type="entry name" value="Polyketide_cyclase/dehydratase"/>
</dbReference>
<keyword evidence="3" id="KW-1185">Reference proteome</keyword>